<keyword evidence="1" id="KW-0472">Membrane</keyword>
<dbReference type="Proteomes" id="UP000003586">
    <property type="component" value="Chromosome"/>
</dbReference>
<keyword evidence="3" id="KW-1185">Reference proteome</keyword>
<gene>
    <name evidence="2" type="ORF">NIASO_18510</name>
</gene>
<feature type="transmembrane region" description="Helical" evidence="1">
    <location>
        <begin position="12"/>
        <end position="30"/>
    </location>
</feature>
<dbReference type="KEGG" id="nso:NIASO_18510"/>
<keyword evidence="1" id="KW-1133">Transmembrane helix</keyword>
<dbReference type="AlphaFoldDB" id="W0F855"/>
<evidence type="ECO:0000256" key="1">
    <source>
        <dbReference type="SAM" id="Phobius"/>
    </source>
</evidence>
<sequence length="33" mass="3920">MTNRTTPDNKAIVFFIVLFLKVLYISKFMVKKI</sequence>
<reference evidence="2 3" key="1">
    <citation type="submission" date="2013-12" db="EMBL/GenBank/DDBJ databases">
        <authorList>
            <consortium name="DOE Joint Genome Institute"/>
            <person name="Eisen J."/>
            <person name="Huntemann M."/>
            <person name="Han J."/>
            <person name="Chen A."/>
            <person name="Kyrpides N."/>
            <person name="Mavromatis K."/>
            <person name="Markowitz V."/>
            <person name="Palaniappan K."/>
            <person name="Ivanova N."/>
            <person name="Schaumberg A."/>
            <person name="Pati A."/>
            <person name="Liolios K."/>
            <person name="Nordberg H.P."/>
            <person name="Cantor M.N."/>
            <person name="Hua S.X."/>
            <person name="Woyke T."/>
        </authorList>
    </citation>
    <scope>NUCLEOTIDE SEQUENCE [LARGE SCALE GENOMIC DNA]</scope>
    <source>
        <strain evidence="3">DSM 19437</strain>
    </source>
</reference>
<name>W0F855_9BACT</name>
<dbReference type="HOGENOM" id="CLU_3382890_0_0_10"/>
<dbReference type="EMBL" id="CP007035">
    <property type="protein sequence ID" value="AHF18003.1"/>
    <property type="molecule type" value="Genomic_DNA"/>
</dbReference>
<evidence type="ECO:0000313" key="3">
    <source>
        <dbReference type="Proteomes" id="UP000003586"/>
    </source>
</evidence>
<keyword evidence="1" id="KW-0812">Transmembrane</keyword>
<accession>W0F855</accession>
<organism evidence="2 3">
    <name type="scientific">Niabella soli DSM 19437</name>
    <dbReference type="NCBI Taxonomy" id="929713"/>
    <lineage>
        <taxon>Bacteria</taxon>
        <taxon>Pseudomonadati</taxon>
        <taxon>Bacteroidota</taxon>
        <taxon>Chitinophagia</taxon>
        <taxon>Chitinophagales</taxon>
        <taxon>Chitinophagaceae</taxon>
        <taxon>Niabella</taxon>
    </lineage>
</organism>
<evidence type="ECO:0000313" key="2">
    <source>
        <dbReference type="EMBL" id="AHF18003.1"/>
    </source>
</evidence>
<proteinExistence type="predicted"/>
<protein>
    <submittedName>
        <fullName evidence="2">Uncharacterized protein</fullName>
    </submittedName>
</protein>